<accession>A0A1H3H9F4</accession>
<evidence type="ECO:0000313" key="1">
    <source>
        <dbReference type="EMBL" id="SDY11414.1"/>
    </source>
</evidence>
<organism evidence="1 2">
    <name type="scientific">Evansella caseinilytica</name>
    <dbReference type="NCBI Taxonomy" id="1503961"/>
    <lineage>
        <taxon>Bacteria</taxon>
        <taxon>Bacillati</taxon>
        <taxon>Bacillota</taxon>
        <taxon>Bacilli</taxon>
        <taxon>Bacillales</taxon>
        <taxon>Bacillaceae</taxon>
        <taxon>Evansella</taxon>
    </lineage>
</organism>
<dbReference type="EMBL" id="FNPI01000001">
    <property type="protein sequence ID" value="SDY11414.1"/>
    <property type="molecule type" value="Genomic_DNA"/>
</dbReference>
<dbReference type="AlphaFoldDB" id="A0A1H3H9F4"/>
<sequence length="290" mass="31947">MTNQSATTDNPFLHLTADCQNCFGLCCAALPFATSADFPFNKDAGIPCPNLEADYRCGVHESLRGDGFLGCAAYDCFGAGQKVSQLTYGGNDWKKHPTVAAEMFQVFPLMQQLHELLYYLKQARFREEAEPIYKDLEIALKKTAELTKLPPAASISLDIHAHRSSVNELLLQASKLVRATAANLHKKGKEKQIQGVRKRDFIGRHLQGADLKGVDFRGALLIAADLRDSDMRMADMIGADFRGADLSGADLRGSLFLTQAQVNSAKGSARTKLPAFLRFPDHWSQSPDRE</sequence>
<dbReference type="InterPro" id="IPR001646">
    <property type="entry name" value="5peptide_repeat"/>
</dbReference>
<dbReference type="STRING" id="1503961.SAMN05421736_101402"/>
<dbReference type="Pfam" id="PF00805">
    <property type="entry name" value="Pentapeptide"/>
    <property type="match status" value="1"/>
</dbReference>
<dbReference type="PANTHER" id="PTHR14136:SF37">
    <property type="entry name" value="PENTAPEPTIDE REPEAT-CONTAINING PROTEIN"/>
    <property type="match status" value="1"/>
</dbReference>
<evidence type="ECO:0000313" key="2">
    <source>
        <dbReference type="Proteomes" id="UP000198935"/>
    </source>
</evidence>
<proteinExistence type="predicted"/>
<protein>
    <submittedName>
        <fullName evidence="1">Pentapeptide repeat-containing protein</fullName>
    </submittedName>
</protein>
<dbReference type="SUPFAM" id="SSF141571">
    <property type="entry name" value="Pentapeptide repeat-like"/>
    <property type="match status" value="1"/>
</dbReference>
<dbReference type="InterPro" id="IPR051082">
    <property type="entry name" value="Pentapeptide-BTB/POZ_domain"/>
</dbReference>
<dbReference type="PANTHER" id="PTHR14136">
    <property type="entry name" value="BTB_POZ DOMAIN-CONTAINING PROTEIN KCTD9"/>
    <property type="match status" value="1"/>
</dbReference>
<keyword evidence="2" id="KW-1185">Reference proteome</keyword>
<dbReference type="OrthoDB" id="154708at2"/>
<dbReference type="Proteomes" id="UP000198935">
    <property type="component" value="Unassembled WGS sequence"/>
</dbReference>
<gene>
    <name evidence="1" type="ORF">SAMN05421736_101402</name>
</gene>
<reference evidence="2" key="1">
    <citation type="submission" date="2016-10" db="EMBL/GenBank/DDBJ databases">
        <authorList>
            <person name="Varghese N."/>
            <person name="Submissions S."/>
        </authorList>
    </citation>
    <scope>NUCLEOTIDE SEQUENCE [LARGE SCALE GENOMIC DNA]</scope>
    <source>
        <strain evidence="2">SP</strain>
    </source>
</reference>
<name>A0A1H3H9F4_9BACI</name>
<dbReference type="Gene3D" id="2.160.20.80">
    <property type="entry name" value="E3 ubiquitin-protein ligase SopA"/>
    <property type="match status" value="1"/>
</dbReference>